<gene>
    <name evidence="3" type="ORF">FB45DRAFT_1063591</name>
    <name evidence="2" type="ORF">FB45DRAFT_1069561</name>
</gene>
<dbReference type="PANTHER" id="PTHR40465">
    <property type="entry name" value="CHROMOSOME 1, WHOLE GENOME SHOTGUN SEQUENCE"/>
    <property type="match status" value="1"/>
</dbReference>
<accession>A0AAD7BCK9</accession>
<feature type="transmembrane region" description="Helical" evidence="1">
    <location>
        <begin position="90"/>
        <end position="109"/>
    </location>
</feature>
<protein>
    <recommendedName>
        <fullName evidence="5">Transmembrane protein</fullName>
    </recommendedName>
</protein>
<dbReference type="PANTHER" id="PTHR40465:SF1">
    <property type="entry name" value="DUF6534 DOMAIN-CONTAINING PROTEIN"/>
    <property type="match status" value="1"/>
</dbReference>
<evidence type="ECO:0000313" key="4">
    <source>
        <dbReference type="Proteomes" id="UP001221142"/>
    </source>
</evidence>
<feature type="transmembrane region" description="Helical" evidence="1">
    <location>
        <begin position="12"/>
        <end position="34"/>
    </location>
</feature>
<feature type="transmembrane region" description="Helical" evidence="1">
    <location>
        <begin position="121"/>
        <end position="142"/>
    </location>
</feature>
<sequence>MSTQDLSRDKMFGALLVGTYINSFIYILEVVEMIKYFRRRASDDRLYVKGAVLLALVTDSLATAAADGIVYLNTVTHWGDASFSTTRSQIIPIFMVLTGVSAAIAHVYLSSQYWNITKNRFLTALSILTMLVSLAGVGLFAAALFKLHPISDRASELRVPGIFWLAASVVSDILLVVTLVAGSEGLRDIGASFSRVCDALLQTNTFGAVFSLASFIVFVVDKQETNLSFAISISLGRVYTHAMLRHLNAPREPQVSRTPSFLRTLQLGNGRLTDPFQKAQNGRPFISTPIALEFGSPTRTGKQLSISAPMLIEDPTPENLAAGRELLKQKKKEMWLERTPSL</sequence>
<keyword evidence="1" id="KW-0812">Transmembrane</keyword>
<feature type="transmembrane region" description="Helical" evidence="1">
    <location>
        <begin position="162"/>
        <end position="182"/>
    </location>
</feature>
<evidence type="ECO:0000313" key="2">
    <source>
        <dbReference type="EMBL" id="KAJ7605182.1"/>
    </source>
</evidence>
<comment type="caution">
    <text evidence="3">The sequence shown here is derived from an EMBL/GenBank/DDBJ whole genome shotgun (WGS) entry which is preliminary data.</text>
</comment>
<dbReference type="Proteomes" id="UP001221142">
    <property type="component" value="Unassembled WGS sequence"/>
</dbReference>
<keyword evidence="1" id="KW-1133">Transmembrane helix</keyword>
<feature type="transmembrane region" description="Helical" evidence="1">
    <location>
        <begin position="46"/>
        <end position="70"/>
    </location>
</feature>
<evidence type="ECO:0008006" key="5">
    <source>
        <dbReference type="Google" id="ProtNLM"/>
    </source>
</evidence>
<dbReference type="AlphaFoldDB" id="A0AAD7BCK9"/>
<name>A0AAD7BCK9_9AGAR</name>
<keyword evidence="1" id="KW-0472">Membrane</keyword>
<dbReference type="EMBL" id="JARKIF010000080">
    <property type="protein sequence ID" value="KAJ7605182.1"/>
    <property type="molecule type" value="Genomic_DNA"/>
</dbReference>
<evidence type="ECO:0000313" key="3">
    <source>
        <dbReference type="EMBL" id="KAJ7617028.1"/>
    </source>
</evidence>
<evidence type="ECO:0000256" key="1">
    <source>
        <dbReference type="SAM" id="Phobius"/>
    </source>
</evidence>
<reference evidence="3" key="1">
    <citation type="submission" date="2023-03" db="EMBL/GenBank/DDBJ databases">
        <title>Massive genome expansion in bonnet fungi (Mycena s.s.) driven by repeated elements and novel gene families across ecological guilds.</title>
        <authorList>
            <consortium name="Lawrence Berkeley National Laboratory"/>
            <person name="Harder C.B."/>
            <person name="Miyauchi S."/>
            <person name="Viragh M."/>
            <person name="Kuo A."/>
            <person name="Thoen E."/>
            <person name="Andreopoulos B."/>
            <person name="Lu D."/>
            <person name="Skrede I."/>
            <person name="Drula E."/>
            <person name="Henrissat B."/>
            <person name="Morin E."/>
            <person name="Kohler A."/>
            <person name="Barry K."/>
            <person name="LaButti K."/>
            <person name="Morin E."/>
            <person name="Salamov A."/>
            <person name="Lipzen A."/>
            <person name="Mereny Z."/>
            <person name="Hegedus B."/>
            <person name="Baldrian P."/>
            <person name="Stursova M."/>
            <person name="Weitz H."/>
            <person name="Taylor A."/>
            <person name="Grigoriev I.V."/>
            <person name="Nagy L.G."/>
            <person name="Martin F."/>
            <person name="Kauserud H."/>
        </authorList>
    </citation>
    <scope>NUCLEOTIDE SEQUENCE</scope>
    <source>
        <strain evidence="3">9284</strain>
    </source>
</reference>
<keyword evidence="4" id="KW-1185">Reference proteome</keyword>
<organism evidence="3 4">
    <name type="scientific">Roridomyces roridus</name>
    <dbReference type="NCBI Taxonomy" id="1738132"/>
    <lineage>
        <taxon>Eukaryota</taxon>
        <taxon>Fungi</taxon>
        <taxon>Dikarya</taxon>
        <taxon>Basidiomycota</taxon>
        <taxon>Agaricomycotina</taxon>
        <taxon>Agaricomycetes</taxon>
        <taxon>Agaricomycetidae</taxon>
        <taxon>Agaricales</taxon>
        <taxon>Marasmiineae</taxon>
        <taxon>Mycenaceae</taxon>
        <taxon>Roridomyces</taxon>
    </lineage>
</organism>
<dbReference type="EMBL" id="JARKIF010000021">
    <property type="protein sequence ID" value="KAJ7617028.1"/>
    <property type="molecule type" value="Genomic_DNA"/>
</dbReference>
<proteinExistence type="predicted"/>